<dbReference type="InterPro" id="IPR010296">
    <property type="entry name" value="DUF899_thioredox"/>
</dbReference>
<dbReference type="SUPFAM" id="SSF52833">
    <property type="entry name" value="Thioredoxin-like"/>
    <property type="match status" value="1"/>
</dbReference>
<keyword evidence="2" id="KW-1185">Reference proteome</keyword>
<accession>A0ABY5PIB1</accession>
<reference evidence="2" key="1">
    <citation type="submission" date="2021-11" db="EMBL/GenBank/DDBJ databases">
        <title>Cultivation dependent microbiological survey of springs from the worlds oldest radium mine currently devoted to the extraction of radon-saturated water.</title>
        <authorList>
            <person name="Kapinusova G."/>
            <person name="Smrhova T."/>
            <person name="Strejcek M."/>
            <person name="Suman J."/>
            <person name="Jani K."/>
            <person name="Pajer P."/>
            <person name="Uhlik O."/>
        </authorList>
    </citation>
    <scope>NUCLEOTIDE SEQUENCE [LARGE SCALE GENOMIC DNA]</scope>
    <source>
        <strain evidence="2">J379</strain>
    </source>
</reference>
<dbReference type="RefSeq" id="WP_353864900.1">
    <property type="nucleotide sequence ID" value="NZ_CP088295.1"/>
</dbReference>
<organism evidence="1 2">
    <name type="scientific">Svornostia abyssi</name>
    <dbReference type="NCBI Taxonomy" id="2898438"/>
    <lineage>
        <taxon>Bacteria</taxon>
        <taxon>Bacillati</taxon>
        <taxon>Actinomycetota</taxon>
        <taxon>Thermoleophilia</taxon>
        <taxon>Solirubrobacterales</taxon>
        <taxon>Baekduiaceae</taxon>
        <taxon>Svornostia</taxon>
    </lineage>
</organism>
<dbReference type="Proteomes" id="UP001058860">
    <property type="component" value="Chromosome"/>
</dbReference>
<protein>
    <submittedName>
        <fullName evidence="1">DUF899 domain-containing protein</fullName>
    </submittedName>
</protein>
<dbReference type="Pfam" id="PF05988">
    <property type="entry name" value="DUF899"/>
    <property type="match status" value="1"/>
</dbReference>
<dbReference type="EMBL" id="CP088295">
    <property type="protein sequence ID" value="UUY04413.1"/>
    <property type="molecule type" value="Genomic_DNA"/>
</dbReference>
<proteinExistence type="predicted"/>
<name>A0ABY5PIB1_9ACTN</name>
<evidence type="ECO:0000313" key="1">
    <source>
        <dbReference type="EMBL" id="UUY04413.1"/>
    </source>
</evidence>
<evidence type="ECO:0000313" key="2">
    <source>
        <dbReference type="Proteomes" id="UP001058860"/>
    </source>
</evidence>
<sequence>MTVPPVVSPQEWTAAREELLVKEKAHTRARDALAAERRRMPRMAVEKEYRFEGPDGPVSLLDLFMGRRQLVVYRAFFEPGVRGWPERGCPGCSFMADQVSHLAHLNARDTTLVYVSRAPQADIRRLQAEMGWEHIPWFTITDDFDWDFGVGEWHGTNAFLRDGDDIFRTYFVDARGDEAMGTTWSFLDITAFGRQEEWEDAPEGTPQTPPYGWWKYHDRYDEASVGA</sequence>
<gene>
    <name evidence="1" type="ORF">LRS13_02455</name>
</gene>
<dbReference type="InterPro" id="IPR036249">
    <property type="entry name" value="Thioredoxin-like_sf"/>
</dbReference>